<dbReference type="SMART" id="SM00389">
    <property type="entry name" value="HOX"/>
    <property type="match status" value="1"/>
</dbReference>
<dbReference type="GO" id="GO:0003677">
    <property type="term" value="F:DNA binding"/>
    <property type="evidence" value="ECO:0007669"/>
    <property type="project" value="UniProtKB-UniRule"/>
</dbReference>
<dbReference type="EMBL" id="JACGCI010000029">
    <property type="protein sequence ID" value="KAF6755558.1"/>
    <property type="molecule type" value="Genomic_DNA"/>
</dbReference>
<evidence type="ECO:0000259" key="3">
    <source>
        <dbReference type="PROSITE" id="PS50071"/>
    </source>
</evidence>
<evidence type="ECO:0000313" key="5">
    <source>
        <dbReference type="Proteomes" id="UP000521943"/>
    </source>
</evidence>
<keyword evidence="1 2" id="KW-0371">Homeobox</keyword>
<reference evidence="4 5" key="1">
    <citation type="submission" date="2020-07" db="EMBL/GenBank/DDBJ databases">
        <title>Comparative genomics of pyrophilous fungi reveals a link between fire events and developmental genes.</title>
        <authorList>
            <consortium name="DOE Joint Genome Institute"/>
            <person name="Steindorff A.S."/>
            <person name="Carver A."/>
            <person name="Calhoun S."/>
            <person name="Stillman K."/>
            <person name="Liu H."/>
            <person name="Lipzen A."/>
            <person name="Pangilinan J."/>
            <person name="Labutti K."/>
            <person name="Bruns T.D."/>
            <person name="Grigoriev I.V."/>
        </authorList>
    </citation>
    <scope>NUCLEOTIDE SEQUENCE [LARGE SCALE GENOMIC DNA]</scope>
    <source>
        <strain evidence="4 5">CBS 144469</strain>
    </source>
</reference>
<protein>
    <recommendedName>
        <fullName evidence="3">Homeobox domain-containing protein</fullName>
    </recommendedName>
</protein>
<dbReference type="SUPFAM" id="SSF46689">
    <property type="entry name" value="Homeodomain-like"/>
    <property type="match status" value="1"/>
</dbReference>
<comment type="subcellular location">
    <subcellularLocation>
        <location evidence="1 2">Nucleus</location>
    </subcellularLocation>
</comment>
<dbReference type="CDD" id="cd00086">
    <property type="entry name" value="homeodomain"/>
    <property type="match status" value="2"/>
</dbReference>
<keyword evidence="1 2" id="KW-0539">Nucleus</keyword>
<feature type="domain" description="Homeobox" evidence="3">
    <location>
        <begin position="48"/>
        <end position="91"/>
    </location>
</feature>
<sequence>MSVHRSSIYDLLNSDSEQHPDFCVASYGSPKETPSSNIKPKRTKADALRIVFEHTPEPTREERKDLARDLGLTFEKVSRWFSRERSDAPRRLLADGTKLQAMKRPTLEQKSRLEAEYSLNPKPSVQRQKEIALDVGLSSIANGRMPHVDFFPTEQSPMVHGD</sequence>
<comment type="caution">
    <text evidence="4">The sequence shown here is derived from an EMBL/GenBank/DDBJ whole genome shotgun (WGS) entry which is preliminary data.</text>
</comment>
<dbReference type="InterPro" id="IPR009057">
    <property type="entry name" value="Homeodomain-like_sf"/>
</dbReference>
<evidence type="ECO:0000256" key="1">
    <source>
        <dbReference type="PROSITE-ProRule" id="PRU00108"/>
    </source>
</evidence>
<organism evidence="4 5">
    <name type="scientific">Ephemerocybe angulata</name>
    <dbReference type="NCBI Taxonomy" id="980116"/>
    <lineage>
        <taxon>Eukaryota</taxon>
        <taxon>Fungi</taxon>
        <taxon>Dikarya</taxon>
        <taxon>Basidiomycota</taxon>
        <taxon>Agaricomycotina</taxon>
        <taxon>Agaricomycetes</taxon>
        <taxon>Agaricomycetidae</taxon>
        <taxon>Agaricales</taxon>
        <taxon>Agaricineae</taxon>
        <taxon>Psathyrellaceae</taxon>
        <taxon>Ephemerocybe</taxon>
    </lineage>
</organism>
<dbReference type="Pfam" id="PF00046">
    <property type="entry name" value="Homeodomain"/>
    <property type="match status" value="1"/>
</dbReference>
<dbReference type="InterPro" id="IPR001356">
    <property type="entry name" value="HD"/>
</dbReference>
<accession>A0A8H6I186</accession>
<dbReference type="Gene3D" id="1.10.10.60">
    <property type="entry name" value="Homeodomain-like"/>
    <property type="match status" value="1"/>
</dbReference>
<keyword evidence="1 2" id="KW-0238">DNA-binding</keyword>
<evidence type="ECO:0000313" key="4">
    <source>
        <dbReference type="EMBL" id="KAF6755558.1"/>
    </source>
</evidence>
<feature type="DNA-binding region" description="Homeobox" evidence="1">
    <location>
        <begin position="50"/>
        <end position="92"/>
    </location>
</feature>
<evidence type="ECO:0000256" key="2">
    <source>
        <dbReference type="RuleBase" id="RU000682"/>
    </source>
</evidence>
<dbReference type="PROSITE" id="PS50071">
    <property type="entry name" value="HOMEOBOX_2"/>
    <property type="match status" value="1"/>
</dbReference>
<dbReference type="OrthoDB" id="6159439at2759"/>
<proteinExistence type="predicted"/>
<gene>
    <name evidence="4" type="ORF">DFP72DRAFT_847293</name>
</gene>
<dbReference type="Proteomes" id="UP000521943">
    <property type="component" value="Unassembled WGS sequence"/>
</dbReference>
<dbReference type="AlphaFoldDB" id="A0A8H6I186"/>
<keyword evidence="5" id="KW-1185">Reference proteome</keyword>
<name>A0A8H6I186_9AGAR</name>
<dbReference type="GO" id="GO:0005634">
    <property type="term" value="C:nucleus"/>
    <property type="evidence" value="ECO:0007669"/>
    <property type="project" value="UniProtKB-SubCell"/>
</dbReference>